<keyword evidence="1" id="KW-0472">Membrane</keyword>
<dbReference type="RefSeq" id="WP_378290876.1">
    <property type="nucleotide sequence ID" value="NZ_JBHULE010000008.1"/>
</dbReference>
<protein>
    <submittedName>
        <fullName evidence="2">Trypsin-like peptidase domain-containing protein</fullName>
    </submittedName>
</protein>
<dbReference type="Proteomes" id="UP001597319">
    <property type="component" value="Unassembled WGS sequence"/>
</dbReference>
<evidence type="ECO:0000313" key="2">
    <source>
        <dbReference type="EMBL" id="MFD2562356.1"/>
    </source>
</evidence>
<accession>A0ABW5LEV5</accession>
<feature type="transmembrane region" description="Helical" evidence="1">
    <location>
        <begin position="328"/>
        <end position="348"/>
    </location>
</feature>
<feature type="transmembrane region" description="Helical" evidence="1">
    <location>
        <begin position="261"/>
        <end position="280"/>
    </location>
</feature>
<proteinExistence type="predicted"/>
<sequence length="565" mass="65073">MADPLIKLFRKRTVLVRAKNSIGTGTLIAPGKVLTCAHVVRKSIDDIGSIKVLFPNPEEPGHFEWEESAVKVYVSKIYEEPNETTDTESELGSLKKEYPDVAIIEIPKKDHHLMAFPESAHVPNDLQDRQFLAFGFQKNDRDLKRNVPQAVSLNYNGEEVDSDVIRKLVFANGLIRPGMSGAALIERETGNIIGIIQMTRNPNDDLGAFVIPIDIIWRVFKKWEEDGDTNVFSELTSKAVKKQIKKEYNLEYPKYPMYRKYGIRLIILPILIFLLIWWMFYHLGQIQESGLIAIILVTVTVSGKIMGDWLGEDMNTESSKLKSTIGSLFFGNISLISLGVIAFFLWTFTTSVWVHGNSEFDKVPITLLSGKEYKEGRQKSLNPTGDTKFLIWTTFMGDSVKIVPEGREELPLFVSPFSKKELYYPKSFLQEPILLIRFDPKRARLMKKFSLEVRIEKHNNKVIKFTDSILQDKGAMLLGKRKLKITKEREREWKQFHENDQLTPAILEKWSQHWKKIKPHNEVDLDMDDKITVKVIKKSDSTVVNEQSYRIRSDNTDKLLKFTFQ</sequence>
<keyword evidence="3" id="KW-1185">Reference proteome</keyword>
<evidence type="ECO:0000313" key="3">
    <source>
        <dbReference type="Proteomes" id="UP001597319"/>
    </source>
</evidence>
<name>A0ABW5LEV5_9FLAO</name>
<dbReference type="SUPFAM" id="SSF50494">
    <property type="entry name" value="Trypsin-like serine proteases"/>
    <property type="match status" value="1"/>
</dbReference>
<organism evidence="2 3">
    <name type="scientific">Aquimarina rubra</name>
    <dbReference type="NCBI Taxonomy" id="1920033"/>
    <lineage>
        <taxon>Bacteria</taxon>
        <taxon>Pseudomonadati</taxon>
        <taxon>Bacteroidota</taxon>
        <taxon>Flavobacteriia</taxon>
        <taxon>Flavobacteriales</taxon>
        <taxon>Flavobacteriaceae</taxon>
        <taxon>Aquimarina</taxon>
    </lineage>
</organism>
<dbReference type="InterPro" id="IPR009003">
    <property type="entry name" value="Peptidase_S1_PA"/>
</dbReference>
<dbReference type="EMBL" id="JBHULE010000008">
    <property type="protein sequence ID" value="MFD2562356.1"/>
    <property type="molecule type" value="Genomic_DNA"/>
</dbReference>
<keyword evidence="1" id="KW-0812">Transmembrane</keyword>
<dbReference type="Gene3D" id="2.40.10.120">
    <property type="match status" value="1"/>
</dbReference>
<keyword evidence="1" id="KW-1133">Transmembrane helix</keyword>
<evidence type="ECO:0000256" key="1">
    <source>
        <dbReference type="SAM" id="Phobius"/>
    </source>
</evidence>
<dbReference type="Pfam" id="PF13365">
    <property type="entry name" value="Trypsin_2"/>
    <property type="match status" value="1"/>
</dbReference>
<comment type="caution">
    <text evidence="2">The sequence shown here is derived from an EMBL/GenBank/DDBJ whole genome shotgun (WGS) entry which is preliminary data.</text>
</comment>
<gene>
    <name evidence="2" type="ORF">ACFSR1_06705</name>
</gene>
<feature type="transmembrane region" description="Helical" evidence="1">
    <location>
        <begin position="286"/>
        <end position="307"/>
    </location>
</feature>
<reference evidence="3" key="1">
    <citation type="journal article" date="2019" name="Int. J. Syst. Evol. Microbiol.">
        <title>The Global Catalogue of Microorganisms (GCM) 10K type strain sequencing project: providing services to taxonomists for standard genome sequencing and annotation.</title>
        <authorList>
            <consortium name="The Broad Institute Genomics Platform"/>
            <consortium name="The Broad Institute Genome Sequencing Center for Infectious Disease"/>
            <person name="Wu L."/>
            <person name="Ma J."/>
        </authorList>
    </citation>
    <scope>NUCLEOTIDE SEQUENCE [LARGE SCALE GENOMIC DNA]</scope>
    <source>
        <strain evidence="3">KCTC 52274</strain>
    </source>
</reference>